<dbReference type="KEGG" id="mdb:OVN18_05395"/>
<name>A0A9E8MMW6_9MICO</name>
<feature type="compositionally biased region" description="Basic and acidic residues" evidence="1">
    <location>
        <begin position="82"/>
        <end position="97"/>
    </location>
</feature>
<proteinExistence type="predicted"/>
<dbReference type="RefSeq" id="WP_267782476.1">
    <property type="nucleotide sequence ID" value="NZ_CP113089.1"/>
</dbReference>
<organism evidence="2 3">
    <name type="scientific">Microcella daejeonensis</name>
    <dbReference type="NCBI Taxonomy" id="2994971"/>
    <lineage>
        <taxon>Bacteria</taxon>
        <taxon>Bacillati</taxon>
        <taxon>Actinomycetota</taxon>
        <taxon>Actinomycetes</taxon>
        <taxon>Micrococcales</taxon>
        <taxon>Microbacteriaceae</taxon>
        <taxon>Microcella</taxon>
    </lineage>
</organism>
<dbReference type="EMBL" id="CP113089">
    <property type="protein sequence ID" value="WAB82437.1"/>
    <property type="molecule type" value="Genomic_DNA"/>
</dbReference>
<keyword evidence="3" id="KW-1185">Reference proteome</keyword>
<feature type="region of interest" description="Disordered" evidence="1">
    <location>
        <begin position="43"/>
        <end position="97"/>
    </location>
</feature>
<accession>A0A9E8MMW6</accession>
<evidence type="ECO:0000313" key="3">
    <source>
        <dbReference type="Proteomes" id="UP001164706"/>
    </source>
</evidence>
<dbReference type="Proteomes" id="UP001164706">
    <property type="component" value="Chromosome"/>
</dbReference>
<evidence type="ECO:0000313" key="2">
    <source>
        <dbReference type="EMBL" id="WAB82437.1"/>
    </source>
</evidence>
<gene>
    <name evidence="2" type="ORF">OVN18_05395</name>
</gene>
<evidence type="ECO:0000256" key="1">
    <source>
        <dbReference type="SAM" id="MobiDB-lite"/>
    </source>
</evidence>
<reference evidence="2" key="1">
    <citation type="submission" date="2022-11" db="EMBL/GenBank/DDBJ databases">
        <title>Description of Microcella daejonensis nov. sp, isolated from riverside soil.</title>
        <authorList>
            <person name="Molina K.M."/>
            <person name="Kim S.B."/>
        </authorList>
    </citation>
    <scope>NUCLEOTIDE SEQUENCE</scope>
    <source>
        <strain evidence="2">MMS21-STM12</strain>
    </source>
</reference>
<sequence>MRNNILIIGGAVFLAYVLGSRANRPTSAPRAETLRHQAERLWNDPKARKEREKHRAARRKEAEKLAKKLKKSARSTAKTTAKKAEKTIKKTVDRLGR</sequence>
<protein>
    <submittedName>
        <fullName evidence="2">Uncharacterized protein</fullName>
    </submittedName>
</protein>
<dbReference type="AlphaFoldDB" id="A0A9E8MMW6"/>